<organism evidence="3 4">
    <name type="scientific">Micavibrio aeruginosavorus EPB</name>
    <dbReference type="NCBI Taxonomy" id="349215"/>
    <lineage>
        <taxon>Bacteria</taxon>
        <taxon>Pseudomonadati</taxon>
        <taxon>Bdellovibrionota</taxon>
        <taxon>Bdellovibrionia</taxon>
        <taxon>Bdellovibrionales</taxon>
        <taxon>Pseudobdellovibrionaceae</taxon>
        <taxon>Micavibrio</taxon>
    </lineage>
</organism>
<evidence type="ECO:0000259" key="2">
    <source>
        <dbReference type="Pfam" id="PF02350"/>
    </source>
</evidence>
<dbReference type="PANTHER" id="PTHR43174">
    <property type="entry name" value="UDP-N-ACETYLGLUCOSAMINE 2-EPIMERASE"/>
    <property type="match status" value="1"/>
</dbReference>
<dbReference type="AlphaFoldDB" id="M4VX68"/>
<dbReference type="GO" id="GO:0008761">
    <property type="term" value="F:UDP-N-acetylglucosamine 2-epimerase activity"/>
    <property type="evidence" value="ECO:0007669"/>
    <property type="project" value="UniProtKB-EC"/>
</dbReference>
<dbReference type="Gene3D" id="3.40.50.2000">
    <property type="entry name" value="Glycogen Phosphorylase B"/>
    <property type="match status" value="2"/>
</dbReference>
<dbReference type="EMBL" id="CP003538">
    <property type="protein sequence ID" value="AGH97799.1"/>
    <property type="molecule type" value="Genomic_DNA"/>
</dbReference>
<evidence type="ECO:0000313" key="4">
    <source>
        <dbReference type="Proteomes" id="UP000011932"/>
    </source>
</evidence>
<dbReference type="SUPFAM" id="SSF53756">
    <property type="entry name" value="UDP-Glycosyltransferase/glycogen phosphorylase"/>
    <property type="match status" value="1"/>
</dbReference>
<dbReference type="PANTHER" id="PTHR43174:SF1">
    <property type="entry name" value="UDP-N-ACETYLGLUCOSAMINE 2-EPIMERASE"/>
    <property type="match status" value="1"/>
</dbReference>
<reference evidence="3 4" key="1">
    <citation type="journal article" date="2013" name="ISME J.">
        <title>By their genes ye shall know them: genomic signatures of predatory bacteria.</title>
        <authorList>
            <person name="Pasternak Z."/>
            <person name="Pietrokovski S."/>
            <person name="Rotem O."/>
            <person name="Gophna U."/>
            <person name="Lurie-Weinberger M.N."/>
            <person name="Jurkevitch E."/>
        </authorList>
    </citation>
    <scope>NUCLEOTIDE SEQUENCE [LARGE SCALE GENOMIC DNA]</scope>
    <source>
        <strain evidence="3">EPB</strain>
    </source>
</reference>
<dbReference type="KEGG" id="man:A11S_979"/>
<dbReference type="InterPro" id="IPR029767">
    <property type="entry name" value="WecB-like"/>
</dbReference>
<sequence length="357" mass="38716">MKICTIVGARPQFIKAAVVSRAFAQVPSCTEIIIHTGQHYDANMSDVFFAEMEIPKPVYNLSVGGGTHGQNTGRMIEKIEGVLLKEKPDVVLVYGDTDSTLAGTLAAVKIHISVAHVEAGLRSFNRKMPEEINRILTDHASDILFVPTKVAENNLKNEGVCGDHVQIVGDVMLDAARFYGDMASHGSNVMQKLSLHKGQYILATIHRAENTNDANKIRSILKGFSACNDEIILPIHPRTQKIIGDIGVSVPSNVRVIDPVGYLDMVALEKNAKLIATDSGGVQKEAYFHGVPCITLRDQTEWVELVDAGANILVGADSEKIGRALNGGRQGDALFRPDLYGKGDAAQKIVSYLSSRF</sequence>
<name>M4VX68_9BACT</name>
<evidence type="ECO:0000256" key="1">
    <source>
        <dbReference type="RuleBase" id="RU003513"/>
    </source>
</evidence>
<dbReference type="EC" id="5.1.3.14" evidence="3"/>
<proteinExistence type="inferred from homology"/>
<dbReference type="RefSeq" id="WP_015467345.1">
    <property type="nucleotide sequence ID" value="NC_020812.1"/>
</dbReference>
<dbReference type="STRING" id="349215.A11S_979"/>
<dbReference type="Proteomes" id="UP000011932">
    <property type="component" value="Chromosome"/>
</dbReference>
<feature type="domain" description="UDP-N-acetylglucosamine 2-epimerase" evidence="2">
    <location>
        <begin position="24"/>
        <end position="353"/>
    </location>
</feature>
<dbReference type="CDD" id="cd03786">
    <property type="entry name" value="GTB_UDP-GlcNAc_2-Epimerase"/>
    <property type="match status" value="1"/>
</dbReference>
<dbReference type="InterPro" id="IPR003331">
    <property type="entry name" value="UDP_GlcNAc_Epimerase_2_dom"/>
</dbReference>
<comment type="similarity">
    <text evidence="1">Belongs to the UDP-N-acetylglucosamine 2-epimerase family.</text>
</comment>
<dbReference type="Pfam" id="PF02350">
    <property type="entry name" value="Epimerase_2"/>
    <property type="match status" value="1"/>
</dbReference>
<dbReference type="NCBIfam" id="TIGR00236">
    <property type="entry name" value="wecB"/>
    <property type="match status" value="1"/>
</dbReference>
<dbReference type="PATRIC" id="fig|349215.9.peg.947"/>
<accession>M4VX68</accession>
<dbReference type="HOGENOM" id="CLU_041674_0_1_5"/>
<keyword evidence="1 3" id="KW-0413">Isomerase</keyword>
<gene>
    <name evidence="3" type="ORF">A11S_979</name>
</gene>
<evidence type="ECO:0000313" key="3">
    <source>
        <dbReference type="EMBL" id="AGH97799.1"/>
    </source>
</evidence>
<dbReference type="OrthoDB" id="9803238at2"/>
<protein>
    <submittedName>
        <fullName evidence="3">UDP-N-acetylglucosamine 2-epimerase</fullName>
        <ecNumber evidence="3">5.1.3.14</ecNumber>
    </submittedName>
</protein>